<evidence type="ECO:0000313" key="11">
    <source>
        <dbReference type="Proteomes" id="UP000266693"/>
    </source>
</evidence>
<dbReference type="InterPro" id="IPR036852">
    <property type="entry name" value="Peptidase_S8/S53_dom_sf"/>
</dbReference>
<gene>
    <name evidence="10" type="ORF">D1610_05730</name>
</gene>
<dbReference type="AlphaFoldDB" id="A0A396RNG0"/>
<dbReference type="GO" id="GO:0004252">
    <property type="term" value="F:serine-type endopeptidase activity"/>
    <property type="evidence" value="ECO:0007669"/>
    <property type="project" value="UniProtKB-UniRule"/>
</dbReference>
<keyword evidence="3 8" id="KW-0732">Signal</keyword>
<feature type="domain" description="Peptidase S8/S53" evidence="9">
    <location>
        <begin position="82"/>
        <end position="342"/>
    </location>
</feature>
<dbReference type="RefSeq" id="WP_118863191.1">
    <property type="nucleotide sequence ID" value="NZ_QWLV01000002.1"/>
</dbReference>
<dbReference type="SUPFAM" id="SSF52743">
    <property type="entry name" value="Subtilisin-like"/>
    <property type="match status" value="1"/>
</dbReference>
<protein>
    <submittedName>
        <fullName evidence="10">Peptidase S8</fullName>
    </submittedName>
</protein>
<evidence type="ECO:0000256" key="1">
    <source>
        <dbReference type="ARBA" id="ARBA00011073"/>
    </source>
</evidence>
<accession>A0A396RNG0</accession>
<dbReference type="PROSITE" id="PS51892">
    <property type="entry name" value="SUBTILASE"/>
    <property type="match status" value="1"/>
</dbReference>
<evidence type="ECO:0000256" key="8">
    <source>
        <dbReference type="SAM" id="SignalP"/>
    </source>
</evidence>
<feature type="signal peptide" evidence="8">
    <location>
        <begin position="1"/>
        <end position="19"/>
    </location>
</feature>
<evidence type="ECO:0000256" key="2">
    <source>
        <dbReference type="ARBA" id="ARBA00022670"/>
    </source>
</evidence>
<dbReference type="PANTHER" id="PTHR43806:SF11">
    <property type="entry name" value="CEREVISIN-RELATED"/>
    <property type="match status" value="1"/>
</dbReference>
<evidence type="ECO:0000256" key="7">
    <source>
        <dbReference type="SAM" id="MobiDB-lite"/>
    </source>
</evidence>
<evidence type="ECO:0000313" key="10">
    <source>
        <dbReference type="EMBL" id="RHW18000.1"/>
    </source>
</evidence>
<evidence type="ECO:0000256" key="6">
    <source>
        <dbReference type="PROSITE-ProRule" id="PRU01240"/>
    </source>
</evidence>
<feature type="region of interest" description="Disordered" evidence="7">
    <location>
        <begin position="24"/>
        <end position="62"/>
    </location>
</feature>
<dbReference type="Proteomes" id="UP000266693">
    <property type="component" value="Unassembled WGS sequence"/>
</dbReference>
<dbReference type="InterPro" id="IPR000209">
    <property type="entry name" value="Peptidase_S8/S53_dom"/>
</dbReference>
<dbReference type="EMBL" id="QWLV01000002">
    <property type="protein sequence ID" value="RHW18000.1"/>
    <property type="molecule type" value="Genomic_DNA"/>
</dbReference>
<dbReference type="PROSITE" id="PS51257">
    <property type="entry name" value="PROKAR_LIPOPROTEIN"/>
    <property type="match status" value="1"/>
</dbReference>
<organism evidence="10 11">
    <name type="scientific">Sphingomonas gilva</name>
    <dbReference type="NCBI Taxonomy" id="2305907"/>
    <lineage>
        <taxon>Bacteria</taxon>
        <taxon>Pseudomonadati</taxon>
        <taxon>Pseudomonadota</taxon>
        <taxon>Alphaproteobacteria</taxon>
        <taxon>Sphingomonadales</taxon>
        <taxon>Sphingomonadaceae</taxon>
        <taxon>Sphingomonas</taxon>
    </lineage>
</organism>
<keyword evidence="11" id="KW-1185">Reference proteome</keyword>
<keyword evidence="2 6" id="KW-0645">Protease</keyword>
<name>A0A396RNG0_9SPHN</name>
<keyword evidence="4 6" id="KW-0378">Hydrolase</keyword>
<dbReference type="PRINTS" id="PR00723">
    <property type="entry name" value="SUBTILISIN"/>
</dbReference>
<evidence type="ECO:0000256" key="5">
    <source>
        <dbReference type="ARBA" id="ARBA00022825"/>
    </source>
</evidence>
<keyword evidence="5 6" id="KW-0720">Serine protease</keyword>
<reference evidence="10 11" key="1">
    <citation type="submission" date="2018-08" db="EMBL/GenBank/DDBJ databases">
        <title>The multiple taxonomic identification of Sphingomonas gilva.</title>
        <authorList>
            <person name="Zhu D."/>
            <person name="Zheng S."/>
        </authorList>
    </citation>
    <scope>NUCLEOTIDE SEQUENCE [LARGE SCALE GENOMIC DNA]</scope>
    <source>
        <strain evidence="10 11">ZDH117</strain>
    </source>
</reference>
<dbReference type="CDD" id="cd04848">
    <property type="entry name" value="Peptidases_S8_Autotransporter_serine_protease_like"/>
    <property type="match status" value="1"/>
</dbReference>
<dbReference type="InterPro" id="IPR015500">
    <property type="entry name" value="Peptidase_S8_subtilisin-rel"/>
</dbReference>
<feature type="chain" id="PRO_5017429036" evidence="8">
    <location>
        <begin position="20"/>
        <end position="751"/>
    </location>
</feature>
<dbReference type="Pfam" id="PF00082">
    <property type="entry name" value="Peptidase_S8"/>
    <property type="match status" value="1"/>
</dbReference>
<feature type="active site" description="Charge relay system" evidence="6">
    <location>
        <position position="294"/>
    </location>
</feature>
<comment type="caution">
    <text evidence="10">The sequence shown here is derived from an EMBL/GenBank/DDBJ whole genome shotgun (WGS) entry which is preliminary data.</text>
</comment>
<comment type="similarity">
    <text evidence="1 6">Belongs to the peptidase S8 family.</text>
</comment>
<proteinExistence type="inferred from homology"/>
<dbReference type="InterPro" id="IPR050131">
    <property type="entry name" value="Peptidase_S8_subtilisin-like"/>
</dbReference>
<sequence length="751" mass="76163">MISVNFRASVAVAAMLALGACGGGSGGPGRTPRPPAAPTPTPPPAPTPTPTPPTTFDTGEYRASIGPTSMRALTAYDRGFSGQGVMIGIVDSGIDLQSVEFDNRISPLSRDFAGNGSADDVGGHGTAVAFTAAGRRNGVGTHGAAPQATVLALRTDEPGSCAGADGCQHPDDAIARAVDHAVASGARVINMSLGGSPMSSGLTQAVSRATAAGVVLVISAGNDSEANPDQFAAIATTSAARGQVIIAGSVGVGDLISDFSNRAGTGRQAYLAAVGEGVRAPNENSEPFIWSGTSFAAPQISGAVALLAQAFPNLTGAQIVQLLYTSARDAGPSGTDAIYGRGILDLTRAFEPQGGTSNASTGGAISSGVNGVLGAPMGDASQGSLGAVVLDGFDRAFALELGQSIARAAPSPRFVRSLEGRRITQAGALGPASIALTVASGRDRSNVERLRLANADAVAARTLAGYVAQRLSGADTVALGFGETGTSLGALLKGRAEPAFLVAGDPTRSAGFDAAPDVAFAWRRMVGPVGVTASVERGDALSRRADALAGLRDPWARDPYDRVSLGLDRRWGAFGLSLTGSWMRESETVLGARFSPGVGAANATSWFADMRAGGELGGGWQVSGSMRQGWTLAETRGGVGGGGLIRTAGYALELAHDGGFGLRLSQPLRVESGAIGVLLASEYDYASGVTASSLQRINLTPEGREIALEARYGLALGDGWMDANLFWRRDPGHFAALPDDMGAALRFTIGL</sequence>
<evidence type="ECO:0000256" key="3">
    <source>
        <dbReference type="ARBA" id="ARBA00022729"/>
    </source>
</evidence>
<dbReference type="OrthoDB" id="5405281at2"/>
<dbReference type="InterPro" id="IPR034061">
    <property type="entry name" value="Peptidases_S8_Autotransporter"/>
</dbReference>
<evidence type="ECO:0000259" key="9">
    <source>
        <dbReference type="Pfam" id="PF00082"/>
    </source>
</evidence>
<dbReference type="PANTHER" id="PTHR43806">
    <property type="entry name" value="PEPTIDASE S8"/>
    <property type="match status" value="1"/>
</dbReference>
<evidence type="ECO:0000256" key="4">
    <source>
        <dbReference type="ARBA" id="ARBA00022801"/>
    </source>
</evidence>
<dbReference type="InterPro" id="IPR023828">
    <property type="entry name" value="Peptidase_S8_Ser-AS"/>
</dbReference>
<dbReference type="Gene3D" id="3.40.50.200">
    <property type="entry name" value="Peptidase S8/S53 domain"/>
    <property type="match status" value="1"/>
</dbReference>
<feature type="active site" description="Charge relay system" evidence="6">
    <location>
        <position position="124"/>
    </location>
</feature>
<dbReference type="PROSITE" id="PS00138">
    <property type="entry name" value="SUBTILASE_SER"/>
    <property type="match status" value="1"/>
</dbReference>
<feature type="active site" description="Charge relay system" evidence="6">
    <location>
        <position position="91"/>
    </location>
</feature>
<feature type="compositionally biased region" description="Pro residues" evidence="7">
    <location>
        <begin position="31"/>
        <end position="53"/>
    </location>
</feature>
<dbReference type="GO" id="GO:0006508">
    <property type="term" value="P:proteolysis"/>
    <property type="evidence" value="ECO:0007669"/>
    <property type="project" value="UniProtKB-KW"/>
</dbReference>